<reference evidence="1" key="1">
    <citation type="submission" date="2022-02" db="EMBL/GenBank/DDBJ databases">
        <title>Characterization of Tn125 harboring carbapenem-resistant Acinetobacter bereziniae clinical isolates.</title>
        <authorList>
            <person name="Wong N.-K."/>
            <person name="Pan Q."/>
        </authorList>
    </citation>
    <scope>NUCLEOTIDE SEQUENCE</scope>
    <source>
        <strain evidence="1">GD03393</strain>
    </source>
</reference>
<protein>
    <submittedName>
        <fullName evidence="1">Uncharacterized protein</fullName>
    </submittedName>
</protein>
<name>A0A8I1DJA7_ACIBZ</name>
<dbReference type="Proteomes" id="UP000644140">
    <property type="component" value="Chromosome"/>
</dbReference>
<accession>A0A8I1DJA7</accession>
<dbReference type="RefSeq" id="WP_198114578.1">
    <property type="nucleotide sequence ID" value="NZ_CP066121.1"/>
</dbReference>
<dbReference type="EMBL" id="CP092085">
    <property type="protein sequence ID" value="UUN95970.1"/>
    <property type="molecule type" value="Genomic_DNA"/>
</dbReference>
<evidence type="ECO:0000313" key="2">
    <source>
        <dbReference type="Proteomes" id="UP000644140"/>
    </source>
</evidence>
<dbReference type="AlphaFoldDB" id="A0A8I1DJA7"/>
<organism evidence="1 2">
    <name type="scientific">Acinetobacter bereziniae</name>
    <name type="common">Acinetobacter genomosp. 10</name>
    <dbReference type="NCBI Taxonomy" id="106648"/>
    <lineage>
        <taxon>Bacteria</taxon>
        <taxon>Pseudomonadati</taxon>
        <taxon>Pseudomonadota</taxon>
        <taxon>Gammaproteobacteria</taxon>
        <taxon>Moraxellales</taxon>
        <taxon>Moraxellaceae</taxon>
        <taxon>Acinetobacter</taxon>
    </lineage>
</organism>
<evidence type="ECO:0000313" key="1">
    <source>
        <dbReference type="EMBL" id="UUN95970.1"/>
    </source>
</evidence>
<proteinExistence type="predicted"/>
<sequence length="171" mass="19695">MGTAVATQHILQTVDWSRFNLEEWLYQFGAWQNLVKGTCGKSLNPIAIAMDQAVVKQKKIKIGLMKKRQIIADCMLNDVEFMPIKKQTPKDTVCQIDDNEARAIQHLVLDLQGQSEILDDWMDALISRYFYFNSWSEMVTEKRTGVDAKFDVKCGLAVLHSRYLFIEFGKK</sequence>
<gene>
    <name evidence="1" type="ORF">I9054_011290</name>
</gene>